<dbReference type="Gene3D" id="1.10.20.10">
    <property type="entry name" value="Histone, subunit A"/>
    <property type="match status" value="1"/>
</dbReference>
<evidence type="ECO:0000313" key="5">
    <source>
        <dbReference type="EMBL" id="KUJ16149.1"/>
    </source>
</evidence>
<dbReference type="InParanoid" id="A0A194X7S0"/>
<keyword evidence="2" id="KW-0539">Nucleus</keyword>
<dbReference type="EMBL" id="KQ947416">
    <property type="protein sequence ID" value="KUJ16149.1"/>
    <property type="molecule type" value="Genomic_DNA"/>
</dbReference>
<keyword evidence="6" id="KW-1185">Reference proteome</keyword>
<dbReference type="RefSeq" id="XP_018070504.1">
    <property type="nucleotide sequence ID" value="XM_018219899.1"/>
</dbReference>
<dbReference type="Proteomes" id="UP000070700">
    <property type="component" value="Unassembled WGS sequence"/>
</dbReference>
<evidence type="ECO:0000259" key="4">
    <source>
        <dbReference type="Pfam" id="PF00808"/>
    </source>
</evidence>
<dbReference type="PANTHER" id="PTHR10252:SF54">
    <property type="entry name" value="CHROMATIN ACCESSIBILITY COMPLEX PROTEIN 1"/>
    <property type="match status" value="1"/>
</dbReference>
<dbReference type="InterPro" id="IPR003958">
    <property type="entry name" value="CBFA_NFYB_domain"/>
</dbReference>
<dbReference type="Pfam" id="PF00808">
    <property type="entry name" value="CBFD_NFYB_HMF"/>
    <property type="match status" value="1"/>
</dbReference>
<dbReference type="CDD" id="cd23645">
    <property type="entry name" value="HFD_Dpb3-like"/>
    <property type="match status" value="1"/>
</dbReference>
<name>A0A194X7S0_MOLSC</name>
<dbReference type="AlphaFoldDB" id="A0A194X7S0"/>
<dbReference type="GO" id="GO:0006261">
    <property type="term" value="P:DNA-templated DNA replication"/>
    <property type="evidence" value="ECO:0007669"/>
    <property type="project" value="TreeGrafter"/>
</dbReference>
<feature type="region of interest" description="Disordered" evidence="3">
    <location>
        <begin position="128"/>
        <end position="191"/>
    </location>
</feature>
<evidence type="ECO:0000313" key="6">
    <source>
        <dbReference type="Proteomes" id="UP000070700"/>
    </source>
</evidence>
<dbReference type="GeneID" id="28829625"/>
<comment type="subcellular location">
    <subcellularLocation>
        <location evidence="1">Nucleus</location>
    </subcellularLocation>
</comment>
<dbReference type="InterPro" id="IPR009072">
    <property type="entry name" value="Histone-fold"/>
</dbReference>
<dbReference type="OrthoDB" id="636685at2759"/>
<evidence type="ECO:0000256" key="3">
    <source>
        <dbReference type="SAM" id="MobiDB-lite"/>
    </source>
</evidence>
<dbReference type="KEGG" id="psco:LY89DRAFT_734268"/>
<dbReference type="SUPFAM" id="SSF47113">
    <property type="entry name" value="Histone-fold"/>
    <property type="match status" value="1"/>
</dbReference>
<evidence type="ECO:0000256" key="2">
    <source>
        <dbReference type="ARBA" id="ARBA00023242"/>
    </source>
</evidence>
<dbReference type="PANTHER" id="PTHR10252">
    <property type="entry name" value="HISTONE-LIKE TRANSCRIPTION FACTOR CCAAT-RELATED"/>
    <property type="match status" value="1"/>
</dbReference>
<proteinExistence type="predicted"/>
<dbReference type="STRING" id="149040.A0A194X7S0"/>
<dbReference type="GO" id="GO:0008623">
    <property type="term" value="C:CHRAC"/>
    <property type="evidence" value="ECO:0007669"/>
    <property type="project" value="TreeGrafter"/>
</dbReference>
<reference evidence="5 6" key="1">
    <citation type="submission" date="2015-10" db="EMBL/GenBank/DDBJ databases">
        <title>Full genome of DAOMC 229536 Phialocephala scopiformis, a fungal endophyte of spruce producing the potent anti-insectan compound rugulosin.</title>
        <authorList>
            <consortium name="DOE Joint Genome Institute"/>
            <person name="Walker A.K."/>
            <person name="Frasz S.L."/>
            <person name="Seifert K.A."/>
            <person name="Miller J.D."/>
            <person name="Mondo S.J."/>
            <person name="Labutti K."/>
            <person name="Lipzen A."/>
            <person name="Dockter R."/>
            <person name="Kennedy M."/>
            <person name="Grigoriev I.V."/>
            <person name="Spatafora J.W."/>
        </authorList>
    </citation>
    <scope>NUCLEOTIDE SEQUENCE [LARGE SCALE GENOMIC DNA]</scope>
    <source>
        <strain evidence="5 6">CBS 120377</strain>
    </source>
</reference>
<dbReference type="InterPro" id="IPR050568">
    <property type="entry name" value="Transcr_DNA_Rep_Reg"/>
</dbReference>
<feature type="region of interest" description="Disordered" evidence="3">
    <location>
        <begin position="1"/>
        <end position="20"/>
    </location>
</feature>
<dbReference type="GO" id="GO:0046982">
    <property type="term" value="F:protein heterodimerization activity"/>
    <property type="evidence" value="ECO:0007669"/>
    <property type="project" value="InterPro"/>
</dbReference>
<organism evidence="5 6">
    <name type="scientific">Mollisia scopiformis</name>
    <name type="common">Conifer needle endophyte fungus</name>
    <name type="synonym">Phialocephala scopiformis</name>
    <dbReference type="NCBI Taxonomy" id="149040"/>
    <lineage>
        <taxon>Eukaryota</taxon>
        <taxon>Fungi</taxon>
        <taxon>Dikarya</taxon>
        <taxon>Ascomycota</taxon>
        <taxon>Pezizomycotina</taxon>
        <taxon>Leotiomycetes</taxon>
        <taxon>Helotiales</taxon>
        <taxon>Mollisiaceae</taxon>
        <taxon>Mollisia</taxon>
    </lineage>
</organism>
<gene>
    <name evidence="5" type="ORF">LY89DRAFT_734268</name>
</gene>
<evidence type="ECO:0000256" key="1">
    <source>
        <dbReference type="ARBA" id="ARBA00004123"/>
    </source>
</evidence>
<accession>A0A194X7S0</accession>
<protein>
    <recommendedName>
        <fullName evidence="4">Transcription factor CBF/NF-Y/archaeal histone domain-containing protein</fullName>
    </recommendedName>
</protein>
<sequence>MPYNTTAIPRRSEKEPTGTTQLPLSRVKKMMQVDQDINASSSAASFVITLATEMFVQYLAEQAHNVVRSERKPRRNIQYRDLAHAVARNDNLEFLSDVVPQTVPYKAVKEKQVAKGAALNGESSIEAGQTTLDGKKPTLNGTNGISGSVGDDDDDPNAQLEMESRGAGNRTSAGSAGAFSGKETSQDVEMD</sequence>
<feature type="domain" description="Transcription factor CBF/NF-Y/archaeal histone" evidence="4">
    <location>
        <begin position="21"/>
        <end position="86"/>
    </location>
</feature>